<dbReference type="AlphaFoldDB" id="A0A9J8D130"/>
<organism evidence="1 2">
    <name type="scientific">Cyprinus carpio carpio</name>
    <dbReference type="NCBI Taxonomy" id="630221"/>
    <lineage>
        <taxon>Eukaryota</taxon>
        <taxon>Metazoa</taxon>
        <taxon>Chordata</taxon>
        <taxon>Craniata</taxon>
        <taxon>Vertebrata</taxon>
        <taxon>Euteleostomi</taxon>
        <taxon>Actinopterygii</taxon>
        <taxon>Neopterygii</taxon>
        <taxon>Teleostei</taxon>
        <taxon>Ostariophysi</taxon>
        <taxon>Cypriniformes</taxon>
        <taxon>Cyprinidae</taxon>
        <taxon>Cyprininae</taxon>
        <taxon>Cyprinus</taxon>
    </lineage>
</organism>
<name>A0A9J8D130_CYPCA</name>
<dbReference type="Proteomes" id="UP001108240">
    <property type="component" value="Unplaced"/>
</dbReference>
<reference evidence="1" key="1">
    <citation type="submission" date="2025-08" db="UniProtKB">
        <authorList>
            <consortium name="Ensembl"/>
        </authorList>
    </citation>
    <scope>IDENTIFICATION</scope>
</reference>
<accession>A0A9J8D130</accession>
<dbReference type="PANTHER" id="PTHR31751:SF7">
    <property type="entry name" value="THAP-TYPE DOMAIN-CONTAINING PROTEIN"/>
    <property type="match status" value="1"/>
</dbReference>
<keyword evidence="2" id="KW-1185">Reference proteome</keyword>
<evidence type="ECO:0000313" key="2">
    <source>
        <dbReference type="Proteomes" id="UP001108240"/>
    </source>
</evidence>
<dbReference type="Ensembl" id="ENSCCRT00000110463.1">
    <property type="protein sequence ID" value="ENSCCRP00000171060.1"/>
    <property type="gene ID" value="ENSCCRG00000055947.1"/>
</dbReference>
<dbReference type="PANTHER" id="PTHR31751">
    <property type="entry name" value="SI:CH211-108C17.2-RELATED-RELATED"/>
    <property type="match status" value="1"/>
</dbReference>
<protein>
    <submittedName>
        <fullName evidence="1">Uncharacterized protein</fullName>
    </submittedName>
</protein>
<dbReference type="OMA" id="AMENESR"/>
<dbReference type="GeneTree" id="ENSGT00940000163969"/>
<sequence length="442" mass="49943">MSNVTKSKRPRYNSEIRRDKVRNKTRICIGDAFERWRRLKTEKNLNTDANVANFLLDSYYGPSTSTPSKRDLKKHHLTAPSLSSIVCASSETLSNREDLSPIEERLEDDQRTMDASEVLEESLQNMSIQDAETQVMNEQEINDLMNSVIDCGDSEGVSNEEIEADDSEDEDYVPRICIRLGGALQAPPCIDNLPVIDASETVHDIPDVEPPSVTLPTLQQPGFPDTLEVMTEDDLIGKRASITYEDCLRQLATLLVLPVQKCPYTCDVSKVECQCRPPFEVSITRRGTASIMEWTCPVGHTVWRWSSQPTLRYGMLAGDFMLASNILLSGSNYAKVSLLFQFMNMGMVDRSSFFTIQDTYGVDTVKDFWEERRAEAINRLKDRDVVIVSDGRMDSPGHCAQYCTYTAMENESREIISVITVDKRETGRNSVIMEREVHLCGQ</sequence>
<proteinExistence type="predicted"/>
<reference evidence="1" key="2">
    <citation type="submission" date="2025-09" db="UniProtKB">
        <authorList>
            <consortium name="Ensembl"/>
        </authorList>
    </citation>
    <scope>IDENTIFICATION</scope>
</reference>
<evidence type="ECO:0000313" key="1">
    <source>
        <dbReference type="Ensembl" id="ENSCCRP00000171060.1"/>
    </source>
</evidence>